<reference key="2">
    <citation type="submission" date="2011-04" db="EMBL/GenBank/DDBJ databases">
        <title>Complete sequence of chromosome of Haliscomenobacter hydrossis DSM 1100.</title>
        <authorList>
            <consortium name="US DOE Joint Genome Institute (JGI-PGF)"/>
            <person name="Lucas S."/>
            <person name="Han J."/>
            <person name="Lapidus A."/>
            <person name="Bruce D."/>
            <person name="Goodwin L."/>
            <person name="Pitluck S."/>
            <person name="Peters L."/>
            <person name="Kyrpides N."/>
            <person name="Mavromatis K."/>
            <person name="Ivanova N."/>
            <person name="Ovchinnikova G."/>
            <person name="Pagani I."/>
            <person name="Daligault H."/>
            <person name="Detter J.C."/>
            <person name="Han C."/>
            <person name="Land M."/>
            <person name="Hauser L."/>
            <person name="Markowitz V."/>
            <person name="Cheng J.-F."/>
            <person name="Hugenholtz P."/>
            <person name="Woyke T."/>
            <person name="Wu D."/>
            <person name="Verbarg S."/>
            <person name="Frueling A."/>
            <person name="Brambilla E."/>
            <person name="Klenk H.-P."/>
            <person name="Eisen J.A."/>
        </authorList>
    </citation>
    <scope>NUCLEOTIDE SEQUENCE</scope>
    <source>
        <strain>DSM 1100</strain>
    </source>
</reference>
<dbReference type="AlphaFoldDB" id="F4KTD7"/>
<organism evidence="1 2">
    <name type="scientific">Haliscomenobacter hydrossis (strain ATCC 27775 / DSM 1100 / LMG 10767 / O)</name>
    <dbReference type="NCBI Taxonomy" id="760192"/>
    <lineage>
        <taxon>Bacteria</taxon>
        <taxon>Pseudomonadati</taxon>
        <taxon>Bacteroidota</taxon>
        <taxon>Saprospiria</taxon>
        <taxon>Saprospirales</taxon>
        <taxon>Haliscomenobacteraceae</taxon>
        <taxon>Haliscomenobacter</taxon>
    </lineage>
</organism>
<evidence type="ECO:0000313" key="2">
    <source>
        <dbReference type="Proteomes" id="UP000008461"/>
    </source>
</evidence>
<dbReference type="KEGG" id="hhy:Halhy_4511"/>
<sequence>MQKMYTFIILCLLFVKLGAQKISENDFIINLNGEKIEGEIKLQTLPQNYLLCYFKAPNQKEYQAFNPTQIKGFFTHKTYFESKFSPDTTQTERSFFECYFQGKYSLFGKGNKLYIEYDDGLLRPFEINGGIVSKDGALIKRPNKEFIDFLQKLGHECPGLGIQIQANVQNYDLKSCLDLFEDYHNCLKIPFKRYGISKEKFRLQWEVGALASAAQMPLKSSFLGLDYYNFILHQGVGIWINAALVVSPQRYVFFPSLLIAPELGVFHFQQNDARFTDGTTNKSTYIESQYQASIFGLPIYLRQPVARVGHGFFSFEVGVRFESILRFSNAKYLIETEGLVDRQYSFVETELFDAFQEVAKGTGMGIMTGARLSFGDENNAAGNFALGFRYSRIKKDDPNAGSFDQPILLRNTLFSIYLSKRL</sequence>
<dbReference type="HOGENOM" id="CLU_650151_0_0_10"/>
<dbReference type="EMBL" id="CP002691">
    <property type="protein sequence ID" value="AEE52351.1"/>
    <property type="molecule type" value="Genomic_DNA"/>
</dbReference>
<dbReference type="STRING" id="760192.Halhy_4511"/>
<evidence type="ECO:0008006" key="3">
    <source>
        <dbReference type="Google" id="ProtNLM"/>
    </source>
</evidence>
<accession>F4KTD7</accession>
<name>F4KTD7_HALH1</name>
<proteinExistence type="predicted"/>
<dbReference type="Proteomes" id="UP000008461">
    <property type="component" value="Chromosome"/>
</dbReference>
<evidence type="ECO:0000313" key="1">
    <source>
        <dbReference type="EMBL" id="AEE52351.1"/>
    </source>
</evidence>
<protein>
    <recommendedName>
        <fullName evidence="3">Outer membrane protein beta-barrel domain-containing protein</fullName>
    </recommendedName>
</protein>
<gene>
    <name evidence="1" type="ordered locus">Halhy_4511</name>
</gene>
<reference evidence="1 2" key="1">
    <citation type="journal article" date="2011" name="Stand. Genomic Sci.">
        <title>Complete genome sequence of Haliscomenobacter hydrossis type strain (O).</title>
        <authorList>
            <consortium name="US DOE Joint Genome Institute (JGI-PGF)"/>
            <person name="Daligault H."/>
            <person name="Lapidus A."/>
            <person name="Zeytun A."/>
            <person name="Nolan M."/>
            <person name="Lucas S."/>
            <person name="Del Rio T.G."/>
            <person name="Tice H."/>
            <person name="Cheng J.F."/>
            <person name="Tapia R."/>
            <person name="Han C."/>
            <person name="Goodwin L."/>
            <person name="Pitluck S."/>
            <person name="Liolios K."/>
            <person name="Pagani I."/>
            <person name="Ivanova N."/>
            <person name="Huntemann M."/>
            <person name="Mavromatis K."/>
            <person name="Mikhailova N."/>
            <person name="Pati A."/>
            <person name="Chen A."/>
            <person name="Palaniappan K."/>
            <person name="Land M."/>
            <person name="Hauser L."/>
            <person name="Brambilla E.M."/>
            <person name="Rohde M."/>
            <person name="Verbarg S."/>
            <person name="Goker M."/>
            <person name="Bristow J."/>
            <person name="Eisen J.A."/>
            <person name="Markowitz V."/>
            <person name="Hugenholtz P."/>
            <person name="Kyrpides N.C."/>
            <person name="Klenk H.P."/>
            <person name="Woyke T."/>
        </authorList>
    </citation>
    <scope>NUCLEOTIDE SEQUENCE [LARGE SCALE GENOMIC DNA]</scope>
    <source>
        <strain evidence="2">ATCC 27775 / DSM 1100 / LMG 10767 / O</strain>
    </source>
</reference>
<keyword evidence="2" id="KW-1185">Reference proteome</keyword>